<dbReference type="EMBL" id="WXFA01000083">
    <property type="protein sequence ID" value="MBM3096269.1"/>
    <property type="molecule type" value="Genomic_DNA"/>
</dbReference>
<sequence>MTTKLRTLTPEEHATLQAYALENGRRWKSKLREDWMNARTTGILQALRNSHGPSWLVSYSLTKRSPPTEGE</sequence>
<proteinExistence type="predicted"/>
<gene>
    <name evidence="1" type="ORF">GFB56_37090</name>
</gene>
<dbReference type="AlphaFoldDB" id="A0AAW4FYB5"/>
<evidence type="ECO:0000313" key="2">
    <source>
        <dbReference type="Proteomes" id="UP000744980"/>
    </source>
</evidence>
<name>A0AAW4FYB5_9HYPH</name>
<organism evidence="1 2">
    <name type="scientific">Ensifer canadensis</name>
    <dbReference type="NCBI Taxonomy" id="555315"/>
    <lineage>
        <taxon>Bacteria</taxon>
        <taxon>Pseudomonadati</taxon>
        <taxon>Pseudomonadota</taxon>
        <taxon>Alphaproteobacteria</taxon>
        <taxon>Hyphomicrobiales</taxon>
        <taxon>Rhizobiaceae</taxon>
        <taxon>Sinorhizobium/Ensifer group</taxon>
        <taxon>Ensifer</taxon>
    </lineage>
</organism>
<comment type="caution">
    <text evidence="1">The sequence shown here is derived from an EMBL/GenBank/DDBJ whole genome shotgun (WGS) entry which is preliminary data.</text>
</comment>
<accession>A0AAW4FYB5</accession>
<reference evidence="1 2" key="1">
    <citation type="submission" date="2020-01" db="EMBL/GenBank/DDBJ databases">
        <title>Draft genome assembly of Ensifer adhaerens T173.</title>
        <authorList>
            <person name="Craig J.E."/>
            <person name="Stinchcombe J.R."/>
        </authorList>
    </citation>
    <scope>NUCLEOTIDE SEQUENCE [LARGE SCALE GENOMIC DNA]</scope>
    <source>
        <strain evidence="1 2">T173</strain>
    </source>
</reference>
<protein>
    <submittedName>
        <fullName evidence="1">Uncharacterized protein</fullName>
    </submittedName>
</protein>
<dbReference type="Proteomes" id="UP000744980">
    <property type="component" value="Unassembled WGS sequence"/>
</dbReference>
<keyword evidence="2" id="KW-1185">Reference proteome</keyword>
<evidence type="ECO:0000313" key="1">
    <source>
        <dbReference type="EMBL" id="MBM3096269.1"/>
    </source>
</evidence>
<dbReference type="RefSeq" id="WP_063978346.1">
    <property type="nucleotide sequence ID" value="NZ_CP083373.1"/>
</dbReference>